<evidence type="ECO:0000256" key="6">
    <source>
        <dbReference type="ARBA" id="ARBA00022776"/>
    </source>
</evidence>
<keyword evidence="4" id="KW-0132">Cell division</keyword>
<reference evidence="12" key="1">
    <citation type="submission" date="2022-07" db="EMBL/GenBank/DDBJ databases">
        <title>Phylogenomic reconstructions and comparative analyses of Kickxellomycotina fungi.</title>
        <authorList>
            <person name="Reynolds N.K."/>
            <person name="Stajich J.E."/>
            <person name="Barry K."/>
            <person name="Grigoriev I.V."/>
            <person name="Crous P."/>
            <person name="Smith M.E."/>
        </authorList>
    </citation>
    <scope>NUCLEOTIDE SEQUENCE</scope>
    <source>
        <strain evidence="12">RSA 1196</strain>
    </source>
</reference>
<dbReference type="AlphaFoldDB" id="A0A9W8ART9"/>
<dbReference type="InterPro" id="IPR034752">
    <property type="entry name" value="Mis18"/>
</dbReference>
<organism evidence="12 13">
    <name type="scientific">Dispira parvispora</name>
    <dbReference type="NCBI Taxonomy" id="1520584"/>
    <lineage>
        <taxon>Eukaryota</taxon>
        <taxon>Fungi</taxon>
        <taxon>Fungi incertae sedis</taxon>
        <taxon>Zoopagomycota</taxon>
        <taxon>Kickxellomycotina</taxon>
        <taxon>Dimargaritomycetes</taxon>
        <taxon>Dimargaritales</taxon>
        <taxon>Dimargaritaceae</taxon>
        <taxon>Dispira</taxon>
    </lineage>
</organism>
<keyword evidence="9" id="KW-0131">Cell cycle</keyword>
<dbReference type="GO" id="GO:0000775">
    <property type="term" value="C:chromosome, centromeric region"/>
    <property type="evidence" value="ECO:0007669"/>
    <property type="project" value="UniProtKB-SubCell"/>
</dbReference>
<keyword evidence="3" id="KW-0158">Chromosome</keyword>
<keyword evidence="7" id="KW-0862">Zinc</keyword>
<evidence type="ECO:0000256" key="5">
    <source>
        <dbReference type="ARBA" id="ARBA00022723"/>
    </source>
</evidence>
<keyword evidence="5" id="KW-0479">Metal-binding</keyword>
<evidence type="ECO:0000256" key="2">
    <source>
        <dbReference type="ARBA" id="ARBA00004584"/>
    </source>
</evidence>
<dbReference type="Proteomes" id="UP001150925">
    <property type="component" value="Unassembled WGS sequence"/>
</dbReference>
<gene>
    <name evidence="12" type="primary">MIS18A</name>
    <name evidence="12" type="ORF">IWQ62_004884</name>
</gene>
<evidence type="ECO:0000256" key="1">
    <source>
        <dbReference type="ARBA" id="ARBA00004123"/>
    </source>
</evidence>
<comment type="caution">
    <text evidence="12">The sequence shown here is derived from an EMBL/GenBank/DDBJ whole genome shotgun (WGS) entry which is preliminary data.</text>
</comment>
<evidence type="ECO:0000256" key="4">
    <source>
        <dbReference type="ARBA" id="ARBA00022618"/>
    </source>
</evidence>
<keyword evidence="13" id="KW-1185">Reference proteome</keyword>
<comment type="subcellular location">
    <subcellularLocation>
        <location evidence="2">Chromosome</location>
        <location evidence="2">Centromere</location>
    </subcellularLocation>
    <subcellularLocation>
        <location evidence="1">Nucleus</location>
    </subcellularLocation>
</comment>
<dbReference type="GO" id="GO:0000785">
    <property type="term" value="C:chromatin"/>
    <property type="evidence" value="ECO:0007669"/>
    <property type="project" value="TreeGrafter"/>
</dbReference>
<evidence type="ECO:0000313" key="13">
    <source>
        <dbReference type="Proteomes" id="UP001150925"/>
    </source>
</evidence>
<name>A0A9W8ART9_9FUNG</name>
<dbReference type="GO" id="GO:0005634">
    <property type="term" value="C:nucleus"/>
    <property type="evidence" value="ECO:0007669"/>
    <property type="project" value="UniProtKB-SubCell"/>
</dbReference>
<dbReference type="GO" id="GO:0034080">
    <property type="term" value="P:CENP-A containing chromatin assembly"/>
    <property type="evidence" value="ECO:0007669"/>
    <property type="project" value="TreeGrafter"/>
</dbReference>
<dbReference type="GO" id="GO:0046872">
    <property type="term" value="F:metal ion binding"/>
    <property type="evidence" value="ECO:0007669"/>
    <property type="project" value="UniProtKB-KW"/>
</dbReference>
<evidence type="ECO:0000256" key="3">
    <source>
        <dbReference type="ARBA" id="ARBA00022454"/>
    </source>
</evidence>
<dbReference type="InterPro" id="IPR004910">
    <property type="entry name" value="Yippee/Mis18/Cereblon"/>
</dbReference>
<evidence type="ECO:0000256" key="9">
    <source>
        <dbReference type="ARBA" id="ARBA00023306"/>
    </source>
</evidence>
<dbReference type="GO" id="GO:0007059">
    <property type="term" value="P:chromosome segregation"/>
    <property type="evidence" value="ECO:0007669"/>
    <property type="project" value="TreeGrafter"/>
</dbReference>
<evidence type="ECO:0000259" key="11">
    <source>
        <dbReference type="PROSITE" id="PS51793"/>
    </source>
</evidence>
<keyword evidence="10" id="KW-0137">Centromere</keyword>
<dbReference type="OrthoDB" id="74210at2759"/>
<evidence type="ECO:0000256" key="10">
    <source>
        <dbReference type="ARBA" id="ARBA00023328"/>
    </source>
</evidence>
<keyword evidence="8" id="KW-0539">Nucleus</keyword>
<dbReference type="PANTHER" id="PTHR16431:SF1">
    <property type="entry name" value="NEUROGENIC PROTEIN MASTERMIND"/>
    <property type="match status" value="1"/>
</dbReference>
<dbReference type="GO" id="GO:0051301">
    <property type="term" value="P:cell division"/>
    <property type="evidence" value="ECO:0007669"/>
    <property type="project" value="UniProtKB-KW"/>
</dbReference>
<feature type="domain" description="Mis18" evidence="11">
    <location>
        <begin position="11"/>
        <end position="109"/>
    </location>
</feature>
<proteinExistence type="predicted"/>
<evidence type="ECO:0000313" key="12">
    <source>
        <dbReference type="EMBL" id="KAJ1958524.1"/>
    </source>
</evidence>
<keyword evidence="6" id="KW-0498">Mitosis</keyword>
<dbReference type="PROSITE" id="PS51793">
    <property type="entry name" value="MIS18"/>
    <property type="match status" value="1"/>
</dbReference>
<evidence type="ECO:0000256" key="7">
    <source>
        <dbReference type="ARBA" id="ARBA00022833"/>
    </source>
</evidence>
<dbReference type="PANTHER" id="PTHR16431">
    <property type="entry name" value="NEUROGENIC PROTEIN MASTERMIND"/>
    <property type="match status" value="1"/>
</dbReference>
<evidence type="ECO:0000256" key="8">
    <source>
        <dbReference type="ARBA" id="ARBA00023242"/>
    </source>
</evidence>
<sequence>MTSEAQDIQAPLVFQCTQCKTIIGDSFAWVGAFEELNGIVLSSKSKVILDLWSEGQRFITLPRARIKNDAKCGECQQLLGRLYNATTSKWDLLRNCLLLQVDKILTYELGRTNSPPSKDDAHLTSAVLEYHSARSLSTSVTQMKQVLVALNERLTQVEAVVGDKLK</sequence>
<accession>A0A9W8ART9</accession>
<protein>
    <submittedName>
        <fullName evidence="12">Protein Mis18-alpha</fullName>
    </submittedName>
</protein>
<dbReference type="Pfam" id="PF03226">
    <property type="entry name" value="Yippee-Mis18"/>
    <property type="match status" value="1"/>
</dbReference>
<dbReference type="EMBL" id="JANBPY010001779">
    <property type="protein sequence ID" value="KAJ1958524.1"/>
    <property type="molecule type" value="Genomic_DNA"/>
</dbReference>